<dbReference type="InterPro" id="IPR051955">
    <property type="entry name" value="PME_Inhibitor"/>
</dbReference>
<evidence type="ECO:0000256" key="2">
    <source>
        <dbReference type="SAM" id="SignalP"/>
    </source>
</evidence>
<dbReference type="KEGG" id="soe:110784002"/>
<reference evidence="4" key="1">
    <citation type="journal article" date="2021" name="Nat. Commun.">
        <title>Genomic analyses provide insights into spinach domestication and the genetic basis of agronomic traits.</title>
        <authorList>
            <person name="Cai X."/>
            <person name="Sun X."/>
            <person name="Xu C."/>
            <person name="Sun H."/>
            <person name="Wang X."/>
            <person name="Ge C."/>
            <person name="Zhang Z."/>
            <person name="Wang Q."/>
            <person name="Fei Z."/>
            <person name="Jiao C."/>
            <person name="Wang Q."/>
        </authorList>
    </citation>
    <scope>NUCLEOTIDE SEQUENCE [LARGE SCALE GENOMIC DNA]</scope>
    <source>
        <strain evidence="4">cv. Varoflay</strain>
    </source>
</reference>
<gene>
    <name evidence="5" type="primary">LOC110784002</name>
</gene>
<keyword evidence="1 2" id="KW-0732">Signal</keyword>
<organism evidence="4 5">
    <name type="scientific">Spinacia oleracea</name>
    <name type="common">Spinach</name>
    <dbReference type="NCBI Taxonomy" id="3562"/>
    <lineage>
        <taxon>Eukaryota</taxon>
        <taxon>Viridiplantae</taxon>
        <taxon>Streptophyta</taxon>
        <taxon>Embryophyta</taxon>
        <taxon>Tracheophyta</taxon>
        <taxon>Spermatophyta</taxon>
        <taxon>Magnoliopsida</taxon>
        <taxon>eudicotyledons</taxon>
        <taxon>Gunneridae</taxon>
        <taxon>Pentapetalae</taxon>
        <taxon>Caryophyllales</taxon>
        <taxon>Chenopodiaceae</taxon>
        <taxon>Chenopodioideae</taxon>
        <taxon>Anserineae</taxon>
        <taxon>Spinacia</taxon>
    </lineage>
</organism>
<sequence>MARQLFVLLAFTTLLFVSMCSVSLATDTSAMDFVQKICNDASYDTLCLDTLVPKASNISGNPKSATRFAIQATISEVQSVSSSFINLSEHPEEWTNEVKTLQRCGTTIASSVTHLLDAYELTTHLGGGGRAVKVSKRASMANSVNSVLNAMNTCMNHLQTSSATDSQITRVEDIMEPLAELATNAIDIIKHMPF</sequence>
<dbReference type="Pfam" id="PF04043">
    <property type="entry name" value="PMEI"/>
    <property type="match status" value="1"/>
</dbReference>
<dbReference type="GO" id="GO:0004857">
    <property type="term" value="F:enzyme inhibitor activity"/>
    <property type="evidence" value="ECO:0007669"/>
    <property type="project" value="InterPro"/>
</dbReference>
<evidence type="ECO:0000256" key="1">
    <source>
        <dbReference type="ARBA" id="ARBA00022729"/>
    </source>
</evidence>
<dbReference type="NCBIfam" id="TIGR01614">
    <property type="entry name" value="PME_inhib"/>
    <property type="match status" value="1"/>
</dbReference>
<dbReference type="InterPro" id="IPR006501">
    <property type="entry name" value="Pectinesterase_inhib_dom"/>
</dbReference>
<feature type="chain" id="PRO_5046649040" evidence="2">
    <location>
        <begin position="26"/>
        <end position="194"/>
    </location>
</feature>
<dbReference type="InterPro" id="IPR035513">
    <property type="entry name" value="Invertase/methylesterase_inhib"/>
</dbReference>
<dbReference type="Proteomes" id="UP000813463">
    <property type="component" value="Chromosome 1"/>
</dbReference>
<dbReference type="PANTHER" id="PTHR31080">
    <property type="entry name" value="PECTINESTERASE INHIBITOR-LIKE"/>
    <property type="match status" value="1"/>
</dbReference>
<dbReference type="RefSeq" id="XP_021844106.2">
    <property type="nucleotide sequence ID" value="XM_021988414.2"/>
</dbReference>
<dbReference type="Gene3D" id="1.20.140.40">
    <property type="entry name" value="Invertase/pectin methylesterase inhibitor family protein"/>
    <property type="match status" value="1"/>
</dbReference>
<keyword evidence="4" id="KW-1185">Reference proteome</keyword>
<reference evidence="5" key="2">
    <citation type="submission" date="2025-08" db="UniProtKB">
        <authorList>
            <consortium name="RefSeq"/>
        </authorList>
    </citation>
    <scope>IDENTIFICATION</scope>
    <source>
        <tissue evidence="5">Leaf</tissue>
    </source>
</reference>
<dbReference type="GeneID" id="110784002"/>
<proteinExistence type="predicted"/>
<evidence type="ECO:0000313" key="5">
    <source>
        <dbReference type="RefSeq" id="XP_021844106.2"/>
    </source>
</evidence>
<evidence type="ECO:0000313" key="4">
    <source>
        <dbReference type="Proteomes" id="UP000813463"/>
    </source>
</evidence>
<protein>
    <submittedName>
        <fullName evidence="5">Pectinesterase inhibitor 11-like</fullName>
    </submittedName>
</protein>
<dbReference type="SUPFAM" id="SSF101148">
    <property type="entry name" value="Plant invertase/pectin methylesterase inhibitor"/>
    <property type="match status" value="1"/>
</dbReference>
<dbReference type="SMART" id="SM00856">
    <property type="entry name" value="PMEI"/>
    <property type="match status" value="1"/>
</dbReference>
<accession>A0A9R0JR66</accession>
<dbReference type="AlphaFoldDB" id="A0A9R0JR66"/>
<feature type="signal peptide" evidence="2">
    <location>
        <begin position="1"/>
        <end position="25"/>
    </location>
</feature>
<feature type="domain" description="Pectinesterase inhibitor" evidence="3">
    <location>
        <begin position="29"/>
        <end position="188"/>
    </location>
</feature>
<dbReference type="PANTHER" id="PTHR31080:SF158">
    <property type="entry name" value="PLANT INVERTASE_PECTIN METHYLESTERASE INHIBITOR SUPERFAMILY PROTEIN"/>
    <property type="match status" value="1"/>
</dbReference>
<name>A0A9R0JR66_SPIOL</name>
<evidence type="ECO:0000259" key="3">
    <source>
        <dbReference type="SMART" id="SM00856"/>
    </source>
</evidence>